<evidence type="ECO:0000256" key="3">
    <source>
        <dbReference type="ARBA" id="ARBA00022475"/>
    </source>
</evidence>
<sequence>MIMLTAFNRMLDKPDLGKLLLRFTFGAMMLFHGIHKLLFGINGIIGMVQAHGMPAIVAYGVFLGEIIVPLMFIFGILVRPAALIFAFTMLFAWLITEPGIIFTLTNVGAWGLENIAVYLFAGLAIALLGCGRYSVMSNPAWR</sequence>
<feature type="transmembrane region" description="Helical" evidence="7">
    <location>
        <begin position="70"/>
        <end position="95"/>
    </location>
</feature>
<keyword evidence="5 7" id="KW-1133">Transmembrane helix</keyword>
<evidence type="ECO:0000313" key="9">
    <source>
        <dbReference type="Proteomes" id="UP000811282"/>
    </source>
</evidence>
<keyword evidence="9" id="KW-1185">Reference proteome</keyword>
<name>A0ABS5YA22_9GAMM</name>
<dbReference type="PANTHER" id="PTHR33452">
    <property type="entry name" value="OXIDOREDUCTASE CATD-RELATED"/>
    <property type="match status" value="1"/>
</dbReference>
<proteinExistence type="inferred from homology"/>
<reference evidence="8 9" key="1">
    <citation type="journal article" date="2021" name="Genome Biol. Evol.">
        <title>The evolution of interdependence in a four-way mealybug symbiosis.</title>
        <authorList>
            <person name="Garber A.I."/>
            <person name="Kupper M."/>
            <person name="Laetsch D.R."/>
            <person name="Weldon S.R."/>
            <person name="Ladinsky M.S."/>
            <person name="Bjorkman P.J."/>
            <person name="McCutcheon J.P."/>
        </authorList>
    </citation>
    <scope>NUCLEOTIDE SEQUENCE [LARGE SCALE GENOMIC DNA]</scope>
    <source>
        <strain evidence="8">SOD</strain>
    </source>
</reference>
<dbReference type="Proteomes" id="UP000811282">
    <property type="component" value="Unassembled WGS sequence"/>
</dbReference>
<gene>
    <name evidence="8" type="ORF">JZM24_06185</name>
</gene>
<evidence type="ECO:0000256" key="1">
    <source>
        <dbReference type="ARBA" id="ARBA00004651"/>
    </source>
</evidence>
<keyword evidence="6 7" id="KW-0472">Membrane</keyword>
<keyword evidence="3" id="KW-1003">Cell membrane</keyword>
<dbReference type="InterPro" id="IPR032808">
    <property type="entry name" value="DoxX"/>
</dbReference>
<keyword evidence="4 7" id="KW-0812">Transmembrane</keyword>
<accession>A0ABS5YA22</accession>
<comment type="similarity">
    <text evidence="2">Belongs to the DoxX family.</text>
</comment>
<dbReference type="EMBL" id="JAFJYC010000001">
    <property type="protein sequence ID" value="MBT9431829.1"/>
    <property type="molecule type" value="Genomic_DNA"/>
</dbReference>
<evidence type="ECO:0000256" key="5">
    <source>
        <dbReference type="ARBA" id="ARBA00022989"/>
    </source>
</evidence>
<comment type="subcellular location">
    <subcellularLocation>
        <location evidence="1">Cell membrane</location>
        <topology evidence="1">Multi-pass membrane protein</topology>
    </subcellularLocation>
</comment>
<dbReference type="PANTHER" id="PTHR33452:SF1">
    <property type="entry name" value="INNER MEMBRANE PROTEIN YPHA-RELATED"/>
    <property type="match status" value="1"/>
</dbReference>
<evidence type="ECO:0000256" key="6">
    <source>
        <dbReference type="ARBA" id="ARBA00023136"/>
    </source>
</evidence>
<comment type="caution">
    <text evidence="8">The sequence shown here is derived from an EMBL/GenBank/DDBJ whole genome shotgun (WGS) entry which is preliminary data.</text>
</comment>
<feature type="transmembrane region" description="Helical" evidence="7">
    <location>
        <begin position="20"/>
        <end position="38"/>
    </location>
</feature>
<evidence type="ECO:0000256" key="4">
    <source>
        <dbReference type="ARBA" id="ARBA00022692"/>
    </source>
</evidence>
<dbReference type="InterPro" id="IPR051907">
    <property type="entry name" value="DoxX-like_oxidoreductase"/>
</dbReference>
<evidence type="ECO:0000256" key="2">
    <source>
        <dbReference type="ARBA" id="ARBA00006679"/>
    </source>
</evidence>
<evidence type="ECO:0000313" key="8">
    <source>
        <dbReference type="EMBL" id="MBT9431829.1"/>
    </source>
</evidence>
<protein>
    <submittedName>
        <fullName evidence="8">DoxX family protein</fullName>
    </submittedName>
</protein>
<organism evidence="8 9">
    <name type="scientific">Candidatus Sodalis endolongispinus</name>
    <dbReference type="NCBI Taxonomy" id="2812662"/>
    <lineage>
        <taxon>Bacteria</taxon>
        <taxon>Pseudomonadati</taxon>
        <taxon>Pseudomonadota</taxon>
        <taxon>Gammaproteobacteria</taxon>
        <taxon>Enterobacterales</taxon>
        <taxon>Bruguierivoracaceae</taxon>
        <taxon>Sodalis</taxon>
    </lineage>
</organism>
<evidence type="ECO:0000256" key="7">
    <source>
        <dbReference type="SAM" id="Phobius"/>
    </source>
</evidence>
<dbReference type="Pfam" id="PF07681">
    <property type="entry name" value="DoxX"/>
    <property type="match status" value="1"/>
</dbReference>
<feature type="transmembrane region" description="Helical" evidence="7">
    <location>
        <begin position="115"/>
        <end position="135"/>
    </location>
</feature>